<dbReference type="Proteomes" id="UP000243077">
    <property type="component" value="Chromosome"/>
</dbReference>
<dbReference type="InterPro" id="IPR036249">
    <property type="entry name" value="Thioredoxin-like_sf"/>
</dbReference>
<keyword evidence="2" id="KW-1185">Reference proteome</keyword>
<evidence type="ECO:0000313" key="1">
    <source>
        <dbReference type="EMBL" id="AVG23292.1"/>
    </source>
</evidence>
<gene>
    <name evidence="1" type="ORF">C3B54_11294</name>
</gene>
<proteinExistence type="predicted"/>
<dbReference type="RefSeq" id="WP_104912925.1">
    <property type="nucleotide sequence ID" value="NZ_CP026923.1"/>
</dbReference>
<reference evidence="1 2" key="1">
    <citation type="submission" date="2018-02" db="EMBL/GenBank/DDBJ databases">
        <title>Complete genome of the streamlined marine actinobacterium Pontimonas salivibrio CL-TW6 adapted to coastal planktonic lifestype.</title>
        <authorList>
            <person name="Cho B.C."/>
            <person name="Hardies S.C."/>
            <person name="Jang G.I."/>
            <person name="Hwang C.Y."/>
        </authorList>
    </citation>
    <scope>NUCLEOTIDE SEQUENCE [LARGE SCALE GENOMIC DNA]</scope>
    <source>
        <strain evidence="1 2">CL-TW6</strain>
    </source>
</reference>
<dbReference type="Pfam" id="PF05768">
    <property type="entry name" value="Glrx-like"/>
    <property type="match status" value="1"/>
</dbReference>
<dbReference type="InterPro" id="IPR052565">
    <property type="entry name" value="Glutaredoxin-like_YDR286C"/>
</dbReference>
<dbReference type="KEGG" id="psai:C3B54_11294"/>
<protein>
    <submittedName>
        <fullName evidence="1">Thioredoxin</fullName>
    </submittedName>
</protein>
<dbReference type="PANTHER" id="PTHR33558">
    <property type="entry name" value="GLUTAREDOXIN-LIKE PROTEIN C5ORF63 HOMOLOG"/>
    <property type="match status" value="1"/>
</dbReference>
<organism evidence="1 2">
    <name type="scientific">Pontimonas salivibrio</name>
    <dbReference type="NCBI Taxonomy" id="1159327"/>
    <lineage>
        <taxon>Bacteria</taxon>
        <taxon>Bacillati</taxon>
        <taxon>Actinomycetota</taxon>
        <taxon>Actinomycetes</taxon>
        <taxon>Micrococcales</taxon>
        <taxon>Microbacteriaceae</taxon>
        <taxon>Pontimonas</taxon>
    </lineage>
</organism>
<dbReference type="InterPro" id="IPR008554">
    <property type="entry name" value="Glutaredoxin-like"/>
</dbReference>
<name>A0A2L2BNU5_9MICO</name>
<dbReference type="OrthoDB" id="8779161at2"/>
<dbReference type="PANTHER" id="PTHR33558:SF1">
    <property type="entry name" value="GLUTAREDOXIN-LIKE PROTEIN C5ORF63 HOMOLOG"/>
    <property type="match status" value="1"/>
</dbReference>
<dbReference type="AlphaFoldDB" id="A0A2L2BNU5"/>
<dbReference type="SUPFAM" id="SSF52833">
    <property type="entry name" value="Thioredoxin-like"/>
    <property type="match status" value="1"/>
</dbReference>
<dbReference type="Gene3D" id="3.40.30.10">
    <property type="entry name" value="Glutaredoxin"/>
    <property type="match status" value="1"/>
</dbReference>
<evidence type="ECO:0000313" key="2">
    <source>
        <dbReference type="Proteomes" id="UP000243077"/>
    </source>
</evidence>
<sequence length="86" mass="9354">MPVTITLIGKPGCHLCDDARAVIAEVADDALDVEFDEVSLDDNPLWSELYGELIPVVLVNGKELAHWRVDKKELSHAVNTALAEAS</sequence>
<accession>A0A2L2BNU5</accession>
<dbReference type="EMBL" id="CP026923">
    <property type="protein sequence ID" value="AVG23292.1"/>
    <property type="molecule type" value="Genomic_DNA"/>
</dbReference>